<sequence length="406" mass="42337">MPRFSPRPGMHRIRASTHRQTGDAPDAGVRPTAGTYETTSVKPDASPVSTRRTEENAMSAATRTAYPNGAARTAAEAVAADLDALPHDDLPHDDRSHHDLPLVVLDLDRARHRYTALREAFPWVDVLYDASALAHPRLLAAVADADGGFAVTHDQALPALLAAGVGGRRILHATPVAHPHESRAAYDAGVRHFVVDAARAVESFAGAPDDLRVILRLRSGLAARPAHRAADGLTPDDALTAATAARGLGVRIAGLSLALPEDLGPAEYVAEIVRAVGVAADIEAVTGFRLRVLDLGAGFPGRSGDRPAERAELARAIRGIVAPATSGVTVTAAAGRAVTAGCVTVVAGETRCEVDPATAGELIDAGAEVVVLDTGSSPLHRLPLLRLPLARAGAPDHRIFRRALRG</sequence>
<reference evidence="8" key="1">
    <citation type="submission" date="2019-09" db="EMBL/GenBank/DDBJ databases">
        <title>Antimicrobial potential of Antarctic Bacteria.</title>
        <authorList>
            <person name="Benaud N."/>
            <person name="Edwards R.J."/>
            <person name="Ferrari B.C."/>
        </authorList>
    </citation>
    <scope>NUCLEOTIDE SEQUENCE [LARGE SCALE GENOMIC DNA]</scope>
    <source>
        <strain evidence="8">INR9</strain>
    </source>
</reference>
<organism evidence="7 8">
    <name type="scientific">Leifsonia shinshuensis</name>
    <dbReference type="NCBI Taxonomy" id="150026"/>
    <lineage>
        <taxon>Bacteria</taxon>
        <taxon>Bacillati</taxon>
        <taxon>Actinomycetota</taxon>
        <taxon>Actinomycetes</taxon>
        <taxon>Micrococcales</taxon>
        <taxon>Microbacteriaceae</taxon>
        <taxon>Leifsonia</taxon>
    </lineage>
</organism>
<evidence type="ECO:0000313" key="7">
    <source>
        <dbReference type="EMBL" id="QNE37153.1"/>
    </source>
</evidence>
<dbReference type="GO" id="GO:0005737">
    <property type="term" value="C:cytoplasm"/>
    <property type="evidence" value="ECO:0007669"/>
    <property type="project" value="TreeGrafter"/>
</dbReference>
<dbReference type="SUPFAM" id="SSF51419">
    <property type="entry name" value="PLP-binding barrel"/>
    <property type="match status" value="1"/>
</dbReference>
<proteinExistence type="inferred from homology"/>
<dbReference type="AlphaFoldDB" id="A0A7G6YF88"/>
<evidence type="ECO:0000256" key="4">
    <source>
        <dbReference type="ARBA" id="ARBA00023239"/>
    </source>
</evidence>
<accession>A0A7G6YF88</accession>
<keyword evidence="4" id="KW-0456">Lyase</keyword>
<dbReference type="GO" id="GO:0033387">
    <property type="term" value="P:putrescine biosynthetic process from arginine, via ornithine"/>
    <property type="evidence" value="ECO:0007669"/>
    <property type="project" value="TreeGrafter"/>
</dbReference>
<dbReference type="Proteomes" id="UP000515511">
    <property type="component" value="Chromosome"/>
</dbReference>
<comment type="cofactor">
    <cofactor evidence="1">
        <name>pyridoxal 5'-phosphate</name>
        <dbReference type="ChEBI" id="CHEBI:597326"/>
    </cofactor>
</comment>
<evidence type="ECO:0000256" key="2">
    <source>
        <dbReference type="ARBA" id="ARBA00008872"/>
    </source>
</evidence>
<evidence type="ECO:0000256" key="1">
    <source>
        <dbReference type="ARBA" id="ARBA00001933"/>
    </source>
</evidence>
<dbReference type="InterPro" id="IPR002433">
    <property type="entry name" value="Orn_de-COase"/>
</dbReference>
<name>A0A7G6YF88_9MICO</name>
<evidence type="ECO:0000259" key="6">
    <source>
        <dbReference type="Pfam" id="PF02784"/>
    </source>
</evidence>
<dbReference type="PANTHER" id="PTHR11482">
    <property type="entry name" value="ARGININE/DIAMINOPIMELATE/ORNITHINE DECARBOXYLASE"/>
    <property type="match status" value="1"/>
</dbReference>
<dbReference type="KEGG" id="lse:F1C12_19900"/>
<dbReference type="Pfam" id="PF02784">
    <property type="entry name" value="Orn_Arg_deC_N"/>
    <property type="match status" value="1"/>
</dbReference>
<feature type="region of interest" description="Disordered" evidence="5">
    <location>
        <begin position="1"/>
        <end position="61"/>
    </location>
</feature>
<dbReference type="EMBL" id="CP043641">
    <property type="protein sequence ID" value="QNE37153.1"/>
    <property type="molecule type" value="Genomic_DNA"/>
</dbReference>
<dbReference type="InterPro" id="IPR022644">
    <property type="entry name" value="De-COase2_N"/>
</dbReference>
<gene>
    <name evidence="7" type="ORF">F1C12_19900</name>
</gene>
<comment type="similarity">
    <text evidence="2">Belongs to the Orn/Lys/Arg decarboxylase class-II family.</text>
</comment>
<evidence type="ECO:0000256" key="5">
    <source>
        <dbReference type="SAM" id="MobiDB-lite"/>
    </source>
</evidence>
<evidence type="ECO:0000313" key="8">
    <source>
        <dbReference type="Proteomes" id="UP000515511"/>
    </source>
</evidence>
<dbReference type="PANTHER" id="PTHR11482:SF6">
    <property type="entry name" value="ORNITHINE DECARBOXYLASE 1-RELATED"/>
    <property type="match status" value="1"/>
</dbReference>
<keyword evidence="3" id="KW-0663">Pyridoxal phosphate</keyword>
<protein>
    <recommendedName>
        <fullName evidence="6">Orn/DAP/Arg decarboxylase 2 N-terminal domain-containing protein</fullName>
    </recommendedName>
</protein>
<feature type="domain" description="Orn/DAP/Arg decarboxylase 2 N-terminal" evidence="6">
    <location>
        <begin position="110"/>
        <end position="340"/>
    </location>
</feature>
<dbReference type="Gene3D" id="3.20.20.10">
    <property type="entry name" value="Alanine racemase"/>
    <property type="match status" value="1"/>
</dbReference>
<dbReference type="InterPro" id="IPR029066">
    <property type="entry name" value="PLP-binding_barrel"/>
</dbReference>
<evidence type="ECO:0000256" key="3">
    <source>
        <dbReference type="ARBA" id="ARBA00022898"/>
    </source>
</evidence>
<dbReference type="GO" id="GO:0004586">
    <property type="term" value="F:ornithine decarboxylase activity"/>
    <property type="evidence" value="ECO:0007669"/>
    <property type="project" value="TreeGrafter"/>
</dbReference>